<dbReference type="AlphaFoldDB" id="A0DQI1"/>
<organism evidence="1 2">
    <name type="scientific">Paramecium tetraurelia</name>
    <dbReference type="NCBI Taxonomy" id="5888"/>
    <lineage>
        <taxon>Eukaryota</taxon>
        <taxon>Sar</taxon>
        <taxon>Alveolata</taxon>
        <taxon>Ciliophora</taxon>
        <taxon>Intramacronucleata</taxon>
        <taxon>Oligohymenophorea</taxon>
        <taxon>Peniculida</taxon>
        <taxon>Parameciidae</taxon>
        <taxon>Paramecium</taxon>
    </lineage>
</organism>
<keyword evidence="2" id="KW-1185">Reference proteome</keyword>
<evidence type="ECO:0000313" key="2">
    <source>
        <dbReference type="Proteomes" id="UP000000600"/>
    </source>
</evidence>
<dbReference type="InParanoid" id="A0DQI1"/>
<accession>A0DQI1</accession>
<gene>
    <name evidence="1" type="ORF">GSPATT00002698001</name>
</gene>
<dbReference type="RefSeq" id="XP_001452695.1">
    <property type="nucleotide sequence ID" value="XM_001452658.1"/>
</dbReference>
<reference evidence="1 2" key="1">
    <citation type="journal article" date="2006" name="Nature">
        <title>Global trends of whole-genome duplications revealed by the ciliate Paramecium tetraurelia.</title>
        <authorList>
            <consortium name="Genoscope"/>
            <person name="Aury J.-M."/>
            <person name="Jaillon O."/>
            <person name="Duret L."/>
            <person name="Noel B."/>
            <person name="Jubin C."/>
            <person name="Porcel B.M."/>
            <person name="Segurens B."/>
            <person name="Daubin V."/>
            <person name="Anthouard V."/>
            <person name="Aiach N."/>
            <person name="Arnaiz O."/>
            <person name="Billaut A."/>
            <person name="Beisson J."/>
            <person name="Blanc I."/>
            <person name="Bouhouche K."/>
            <person name="Camara F."/>
            <person name="Duharcourt S."/>
            <person name="Guigo R."/>
            <person name="Gogendeau D."/>
            <person name="Katinka M."/>
            <person name="Keller A.-M."/>
            <person name="Kissmehl R."/>
            <person name="Klotz C."/>
            <person name="Koll F."/>
            <person name="Le Moue A."/>
            <person name="Lepere C."/>
            <person name="Malinsky S."/>
            <person name="Nowacki M."/>
            <person name="Nowak J.K."/>
            <person name="Plattner H."/>
            <person name="Poulain J."/>
            <person name="Ruiz F."/>
            <person name="Serrano V."/>
            <person name="Zagulski M."/>
            <person name="Dessen P."/>
            <person name="Betermier M."/>
            <person name="Weissenbach J."/>
            <person name="Scarpelli C."/>
            <person name="Schachter V."/>
            <person name="Sperling L."/>
            <person name="Meyer E."/>
            <person name="Cohen J."/>
            <person name="Wincker P."/>
        </authorList>
    </citation>
    <scope>NUCLEOTIDE SEQUENCE [LARGE SCALE GENOMIC DNA]</scope>
    <source>
        <strain evidence="1 2">Stock d4-2</strain>
    </source>
</reference>
<dbReference type="GeneID" id="5038480"/>
<dbReference type="EMBL" id="CT868540">
    <property type="protein sequence ID" value="CAK85298.1"/>
    <property type="molecule type" value="Genomic_DNA"/>
</dbReference>
<dbReference type="OrthoDB" id="294932at2759"/>
<name>A0DQI1_PARTE</name>
<dbReference type="OMA" id="YRNAFLR"/>
<dbReference type="HOGENOM" id="CLU_346650_0_0_1"/>
<proteinExistence type="predicted"/>
<protein>
    <submittedName>
        <fullName evidence="1">Uncharacterized protein</fullName>
    </submittedName>
</protein>
<dbReference type="KEGG" id="ptm:GSPATT00002698001"/>
<sequence>MGCIGSTSRNLQQPTFSAILTEIFELVPREESLKEFNKKSEIMKYFNEFDWAKIQPQFKLEVKTLIDHIESYKIRLIDSALYVESKIKLSQNPIIIKMCMHILQELILNLDKFIQLKEIPVQNQLLEESKIEISQRSIQIEHIQTLTQVSDNFLKFELAFSNIISQLINDKMTYAMQEQHNFLRVWWSQFLETLESFSNKKGNKQFQSENIQCILTFLEYIIGTKLGYSDQFEWVTKTNEEMSAVQELLDLISDPFIVMSVYRNAFLRIPQERIFVTKSQKALFNILMKDHKKFATQPIWHKLTETFLGRALNQQLYEELFQMLFNNFDEDYWKNPSDIFDMTFIVLEVAKEINQLSNTELFIFTKLVDYLDTPNDKIIFDSPSGPPLLKKTSEYKNFHVTSNVKNSIIKLLISLFNSIETNQFILFQQTQTIKAVLNNLRSNPELETFTDTKLCLIALLKQISSDTNSVQSFIQQILTFTYNYNLNLINNTAINVDILINLLMILQECILKIEAFNSTIIITEEMIVMLIEIAEISHQISLKCAQILTTLFLQTGKINSNENNEINSYLVPNSNIIGLSAFFLSNSVLLSYDEPTDARTLINQFFDFIPGRLTNQQIVSIIAYLIDDTQIKQGSNKLSKSNRKVNFDQYKDKELRLCMIIKLISFMDEEVSKEYNELLYSFLGAQFQVYKKKGFGAYQDLQNLLKKSNINTEIQEILSKCTSISPIDFEKIKKQFKENLSNQNNQNGIINLDDIQVKEDIERGSILNQSFQAPSHIDVQLDESFEQQLQTIKKQKMKQEKLEHLTTEQRELMEY</sequence>
<evidence type="ECO:0000313" key="1">
    <source>
        <dbReference type="EMBL" id="CAK85298.1"/>
    </source>
</evidence>
<dbReference type="Proteomes" id="UP000000600">
    <property type="component" value="Unassembled WGS sequence"/>
</dbReference>